<evidence type="ECO:0000313" key="3">
    <source>
        <dbReference type="Proteomes" id="UP000474758"/>
    </source>
</evidence>
<sequence>MLRAALVALALLLAWAAPMAQAQGLQLAMVEQPGCIYCARWHAEVGPEYPLTAEGIAAPLLQLQLREPLPDGVTLRAPPVFTPTFILLRDGTELSRIEGYPGEDFFWPLLAQMIAAAGN</sequence>
<accession>A0A6M1TTZ5</accession>
<feature type="signal peptide" evidence="1">
    <location>
        <begin position="1"/>
        <end position="22"/>
    </location>
</feature>
<dbReference type="AlphaFoldDB" id="A0A6M1TTZ5"/>
<feature type="chain" id="PRO_5027045506" evidence="1">
    <location>
        <begin position="23"/>
        <end position="119"/>
    </location>
</feature>
<evidence type="ECO:0000313" key="2">
    <source>
        <dbReference type="EMBL" id="NGQ91600.1"/>
    </source>
</evidence>
<keyword evidence="1" id="KW-0732">Signal</keyword>
<name>A0A6M1TTZ5_9RHOB</name>
<dbReference type="InterPro" id="IPR036249">
    <property type="entry name" value="Thioredoxin-like_sf"/>
</dbReference>
<dbReference type="SUPFAM" id="SSF52833">
    <property type="entry name" value="Thioredoxin-like"/>
    <property type="match status" value="1"/>
</dbReference>
<dbReference type="Proteomes" id="UP000474758">
    <property type="component" value="Unassembled WGS sequence"/>
</dbReference>
<dbReference type="EMBL" id="JAALFE010000010">
    <property type="protein sequence ID" value="NGQ91600.1"/>
    <property type="molecule type" value="Genomic_DNA"/>
</dbReference>
<gene>
    <name evidence="2" type="ORF">G5V65_11895</name>
</gene>
<proteinExistence type="predicted"/>
<evidence type="ECO:0000256" key="1">
    <source>
        <dbReference type="SAM" id="SignalP"/>
    </source>
</evidence>
<organism evidence="2 3">
    <name type="scientific">Paragemmobacter kunshanensis</name>
    <dbReference type="NCBI Taxonomy" id="2583234"/>
    <lineage>
        <taxon>Bacteria</taxon>
        <taxon>Pseudomonadati</taxon>
        <taxon>Pseudomonadota</taxon>
        <taxon>Alphaproteobacteria</taxon>
        <taxon>Rhodobacterales</taxon>
        <taxon>Paracoccaceae</taxon>
        <taxon>Paragemmobacter</taxon>
    </lineage>
</organism>
<keyword evidence="3" id="KW-1185">Reference proteome</keyword>
<comment type="caution">
    <text evidence="2">The sequence shown here is derived from an EMBL/GenBank/DDBJ whole genome shotgun (WGS) entry which is preliminary data.</text>
</comment>
<protein>
    <submittedName>
        <fullName evidence="2">Thioredoxin family protein</fullName>
    </submittedName>
</protein>
<reference evidence="2 3" key="1">
    <citation type="submission" date="2020-02" db="EMBL/GenBank/DDBJ databases">
        <title>Rhodobacter translucens sp. nov., a novel bacterium isolated from activated sludge.</title>
        <authorList>
            <person name="Liu J."/>
        </authorList>
    </citation>
    <scope>NUCLEOTIDE SEQUENCE [LARGE SCALE GENOMIC DNA]</scope>
    <source>
        <strain evidence="2 3">HX-7-19</strain>
    </source>
</reference>
<dbReference type="Gene3D" id="3.40.30.10">
    <property type="entry name" value="Glutaredoxin"/>
    <property type="match status" value="1"/>
</dbReference>